<keyword evidence="1" id="KW-1133">Transmembrane helix</keyword>
<sequence length="137" mass="14799">MFYKFARSLKKDQRGFTLVELMVVVVIIGVLVAIAVPVYRNVTDNANRKTVEANLRIIDSAIVQHLAINPGVPPTSDNLVTGGFLRAWPTGPTGVTRYVIVGTGTAANPYRAAVDIPANTFGTHAELDDAPLPITWQ</sequence>
<evidence type="ECO:0000313" key="3">
    <source>
        <dbReference type="Proteomes" id="UP000008544"/>
    </source>
</evidence>
<organism evidence="2 3">
    <name type="scientific">Desulforudis audaxviator (strain MP104C)</name>
    <dbReference type="NCBI Taxonomy" id="477974"/>
    <lineage>
        <taxon>Bacteria</taxon>
        <taxon>Bacillati</taxon>
        <taxon>Bacillota</taxon>
        <taxon>Clostridia</taxon>
        <taxon>Thermoanaerobacterales</taxon>
        <taxon>Candidatus Desulforudaceae</taxon>
        <taxon>Candidatus Desulforudis</taxon>
    </lineage>
</organism>
<gene>
    <name evidence="2" type="ordered locus">Daud_0957</name>
</gene>
<dbReference type="PANTHER" id="PTHR30093">
    <property type="entry name" value="GENERAL SECRETION PATHWAY PROTEIN G"/>
    <property type="match status" value="1"/>
</dbReference>
<dbReference type="SUPFAM" id="SSF54523">
    <property type="entry name" value="Pili subunits"/>
    <property type="match status" value="1"/>
</dbReference>
<evidence type="ECO:0000256" key="1">
    <source>
        <dbReference type="SAM" id="Phobius"/>
    </source>
</evidence>
<protein>
    <submittedName>
        <fullName evidence="2">Tfp pilus assembly protein PilE</fullName>
    </submittedName>
</protein>
<dbReference type="Gene3D" id="3.30.700.10">
    <property type="entry name" value="Glycoprotein, Type 4 Pilin"/>
    <property type="match status" value="1"/>
</dbReference>
<evidence type="ECO:0000313" key="2">
    <source>
        <dbReference type="EMBL" id="ACA59470.1"/>
    </source>
</evidence>
<dbReference type="NCBIfam" id="TIGR02532">
    <property type="entry name" value="IV_pilin_GFxxxE"/>
    <property type="match status" value="1"/>
</dbReference>
<keyword evidence="1" id="KW-0812">Transmembrane</keyword>
<dbReference type="KEGG" id="dau:Daud_0957"/>
<dbReference type="InterPro" id="IPR012902">
    <property type="entry name" value="N_methyl_site"/>
</dbReference>
<dbReference type="PROSITE" id="PS00409">
    <property type="entry name" value="PROKAR_NTER_METHYL"/>
    <property type="match status" value="1"/>
</dbReference>
<dbReference type="STRING" id="477974.Daud_0957"/>
<accession>B1I3E8</accession>
<dbReference type="Proteomes" id="UP000008544">
    <property type="component" value="Chromosome"/>
</dbReference>
<keyword evidence="3" id="KW-1185">Reference proteome</keyword>
<keyword evidence="1" id="KW-0472">Membrane</keyword>
<dbReference type="InterPro" id="IPR045584">
    <property type="entry name" value="Pilin-like"/>
</dbReference>
<feature type="transmembrane region" description="Helical" evidence="1">
    <location>
        <begin position="21"/>
        <end position="39"/>
    </location>
</feature>
<dbReference type="eggNOG" id="COG4968">
    <property type="taxonomic scope" value="Bacteria"/>
</dbReference>
<dbReference type="Pfam" id="PF07963">
    <property type="entry name" value="N_methyl"/>
    <property type="match status" value="1"/>
</dbReference>
<reference evidence="3" key="1">
    <citation type="submission" date="2007-10" db="EMBL/GenBank/DDBJ databases">
        <title>Complete sequence of chromosome of Desulforudis audaxviator MP104C.</title>
        <authorList>
            <person name="Copeland A."/>
            <person name="Lucas S."/>
            <person name="Lapidus A."/>
            <person name="Barry K."/>
            <person name="Glavina del Rio T."/>
            <person name="Dalin E."/>
            <person name="Tice H."/>
            <person name="Bruce D."/>
            <person name="Pitluck S."/>
            <person name="Lowry S.R."/>
            <person name="Larimer F."/>
            <person name="Land M.L."/>
            <person name="Hauser L."/>
            <person name="Kyrpides N."/>
            <person name="Ivanova N.N."/>
            <person name="Richardson P."/>
        </authorList>
    </citation>
    <scope>NUCLEOTIDE SEQUENCE [LARGE SCALE GENOMIC DNA]</scope>
    <source>
        <strain evidence="3">MP104C</strain>
    </source>
</reference>
<proteinExistence type="predicted"/>
<reference evidence="2 3" key="2">
    <citation type="journal article" date="2008" name="Science">
        <title>Environmental genomics reveals a single-species ecosystem deep within Earth.</title>
        <authorList>
            <person name="Chivian D."/>
            <person name="Brodie E.L."/>
            <person name="Alm E.J."/>
            <person name="Culley D.E."/>
            <person name="Dehal P.S."/>
            <person name="Desantis T.Z."/>
            <person name="Gihring T.M."/>
            <person name="Lapidus A."/>
            <person name="Lin L.H."/>
            <person name="Lowry S.R."/>
            <person name="Moser D.P."/>
            <person name="Richardson P.M."/>
            <person name="Southam G."/>
            <person name="Wanger G."/>
            <person name="Pratt L.M."/>
            <person name="Andersen G.L."/>
            <person name="Hazen T.C."/>
            <person name="Brockman F.J."/>
            <person name="Arkin A.P."/>
            <person name="Onstott T.C."/>
        </authorList>
    </citation>
    <scope>NUCLEOTIDE SEQUENCE [LARGE SCALE GENOMIC DNA]</scope>
    <source>
        <strain evidence="2 3">MP104C</strain>
    </source>
</reference>
<name>B1I3E8_DESAP</name>
<dbReference type="RefSeq" id="WP_012302056.1">
    <property type="nucleotide sequence ID" value="NC_010424.1"/>
</dbReference>
<dbReference type="AlphaFoldDB" id="B1I3E8"/>
<dbReference type="EMBL" id="CP000860">
    <property type="protein sequence ID" value="ACA59470.1"/>
    <property type="molecule type" value="Genomic_DNA"/>
</dbReference>
<dbReference type="HOGENOM" id="CLU_1861942_0_0_9"/>